<reference evidence="1 2" key="1">
    <citation type="submission" date="2013-08" db="EMBL/GenBank/DDBJ databases">
        <title>Lactobacillus wasatchii sp. WDC04, a late gas producing bacteria isolated from aged chedder cheese.</title>
        <authorList>
            <person name="Oberg C.J."/>
            <person name="Culumber M."/>
            <person name="McMahon D.J."/>
            <person name="Broadbent J.R."/>
            <person name="Oberg T.S."/>
            <person name="Ortaki F."/>
        </authorList>
    </citation>
    <scope>NUCLEOTIDE SEQUENCE [LARGE SCALE GENOMIC DNA]</scope>
    <source>
        <strain evidence="1 2">WDC04</strain>
    </source>
</reference>
<name>A0A0D1A6K5_9LACO</name>
<keyword evidence="2" id="KW-1185">Reference proteome</keyword>
<protein>
    <recommendedName>
        <fullName evidence="3">DUF2922 domain-containing protein</fullName>
    </recommendedName>
</protein>
<gene>
    <name evidence="1" type="ORF">WDC_0877</name>
</gene>
<dbReference type="STRING" id="1335616.WDC_0877"/>
<evidence type="ECO:0000313" key="2">
    <source>
        <dbReference type="Proteomes" id="UP000032279"/>
    </source>
</evidence>
<dbReference type="Proteomes" id="UP000032279">
    <property type="component" value="Unassembled WGS sequence"/>
</dbReference>
<proteinExistence type="predicted"/>
<sequence>MKSLNLLFKGNLGKTHTLKLAYANDNLDAKTVKATMDKLAELDLFVSNGEKIYAQPVSAKYIETTVTPVYSASEEPVPTV</sequence>
<comment type="caution">
    <text evidence="1">The sequence shown here is derived from an EMBL/GenBank/DDBJ whole genome shotgun (WGS) entry which is preliminary data.</text>
</comment>
<dbReference type="AlphaFoldDB" id="A0A0D1A6K5"/>
<organism evidence="1 2">
    <name type="scientific">Paucilactobacillus wasatchensis</name>
    <dbReference type="NCBI Taxonomy" id="1335616"/>
    <lineage>
        <taxon>Bacteria</taxon>
        <taxon>Bacillati</taxon>
        <taxon>Bacillota</taxon>
        <taxon>Bacilli</taxon>
        <taxon>Lactobacillales</taxon>
        <taxon>Lactobacillaceae</taxon>
        <taxon>Paucilactobacillus</taxon>
    </lineage>
</organism>
<dbReference type="RefSeq" id="WP_044010590.1">
    <property type="nucleotide sequence ID" value="NZ_AWTT01000017.1"/>
</dbReference>
<dbReference type="EMBL" id="AWTT01000017">
    <property type="protein sequence ID" value="KIS03505.1"/>
    <property type="molecule type" value="Genomic_DNA"/>
</dbReference>
<evidence type="ECO:0008006" key="3">
    <source>
        <dbReference type="Google" id="ProtNLM"/>
    </source>
</evidence>
<evidence type="ECO:0000313" key="1">
    <source>
        <dbReference type="EMBL" id="KIS03505.1"/>
    </source>
</evidence>
<dbReference type="InterPro" id="IPR021321">
    <property type="entry name" value="DUF2922"/>
</dbReference>
<accession>A0A0D1A6K5</accession>
<dbReference type="PATRIC" id="fig|1335616.4.peg.877"/>
<dbReference type="Pfam" id="PF11148">
    <property type="entry name" value="DUF2922"/>
    <property type="match status" value="1"/>
</dbReference>
<dbReference type="OrthoDB" id="2323347at2"/>